<proteinExistence type="predicted"/>
<dbReference type="Proteomes" id="UP000256345">
    <property type="component" value="Unassembled WGS sequence"/>
</dbReference>
<dbReference type="EMBL" id="QUMU01000005">
    <property type="protein sequence ID" value="REG32352.1"/>
    <property type="molecule type" value="Genomic_DNA"/>
</dbReference>
<dbReference type="EMBL" id="CP011509">
    <property type="protein sequence ID" value="AKJ06330.1"/>
    <property type="molecule type" value="Genomic_DNA"/>
</dbReference>
<evidence type="ECO:0000256" key="1">
    <source>
        <dbReference type="SAM" id="Phobius"/>
    </source>
</evidence>
<keyword evidence="1" id="KW-0812">Transmembrane</keyword>
<dbReference type="AlphaFoldDB" id="A0AAC8THY1"/>
<reference evidence="2 4" key="1">
    <citation type="submission" date="2015-05" db="EMBL/GenBank/DDBJ databases">
        <title>Genome assembly of Archangium gephyra DSM 2261.</title>
        <authorList>
            <person name="Sharma G."/>
            <person name="Subramanian S."/>
        </authorList>
    </citation>
    <scope>NUCLEOTIDE SEQUENCE [LARGE SCALE GENOMIC DNA]</scope>
    <source>
        <strain evidence="2 4">DSM 2261</strain>
    </source>
</reference>
<evidence type="ECO:0000313" key="5">
    <source>
        <dbReference type="Proteomes" id="UP000256345"/>
    </source>
</evidence>
<evidence type="ECO:0000313" key="4">
    <source>
        <dbReference type="Proteomes" id="UP000035579"/>
    </source>
</evidence>
<feature type="transmembrane region" description="Helical" evidence="1">
    <location>
        <begin position="12"/>
        <end position="35"/>
    </location>
</feature>
<dbReference type="KEGG" id="age:AA314_07956"/>
<organism evidence="2 4">
    <name type="scientific">Archangium gephyra</name>
    <dbReference type="NCBI Taxonomy" id="48"/>
    <lineage>
        <taxon>Bacteria</taxon>
        <taxon>Pseudomonadati</taxon>
        <taxon>Myxococcota</taxon>
        <taxon>Myxococcia</taxon>
        <taxon>Myxococcales</taxon>
        <taxon>Cystobacterineae</taxon>
        <taxon>Archangiaceae</taxon>
        <taxon>Archangium</taxon>
    </lineage>
</organism>
<keyword evidence="1" id="KW-0472">Membrane</keyword>
<gene>
    <name evidence="2" type="ORF">AA314_07956</name>
    <name evidence="3" type="ORF">ATI61_105680</name>
</gene>
<reference evidence="3 5" key="2">
    <citation type="submission" date="2018-08" db="EMBL/GenBank/DDBJ databases">
        <title>Genomic Encyclopedia of Archaeal and Bacterial Type Strains, Phase II (KMG-II): from individual species to whole genera.</title>
        <authorList>
            <person name="Goeker M."/>
        </authorList>
    </citation>
    <scope>NUCLEOTIDE SEQUENCE [LARGE SCALE GENOMIC DNA]</scope>
    <source>
        <strain evidence="3 5">DSM 2261</strain>
    </source>
</reference>
<evidence type="ECO:0000313" key="3">
    <source>
        <dbReference type="EMBL" id="REG32352.1"/>
    </source>
</evidence>
<keyword evidence="5" id="KW-1185">Reference proteome</keyword>
<sequence length="456" mass="49602">MPGMSDTATSSARTILTIMAGSLLLLLVLAAAAFWRLDQRVRKAGDEVVAEAQALESLRVVRPSHTASPLPGSLAQTLGPLMPELLALQKAEPPLEEPVNARCREVRDGQRPAQELPEECRVALERGRPLMQRALRASRTTEGGLPEGFHALSDPQHPHQQSGMVAILHVLKLATFEMRFQLESGQADAALEHCLDGLALSRDLGHGTGMLGALFSAAGYTNLFRPCVDALQHASPASQKQATVALRRIREGLSPASSTIRMERVHTRLFSFGRVLGPGQVEALPAGAKALVEQDRSGRMGQDSPLHMSLLMRHAFIELPRLQARIVTLVDLSLAQRVAPFEQLRREAESSWNPLIRDGLSNFHRFGAIVDQQRAQADLLLALALVRTHRAESGTWPTTLPTLYPEREVLLPTALTLQPGEAGTLVLVPEDAYLQQLSAALQPEMTPQALSLLVTP</sequence>
<protein>
    <submittedName>
        <fullName evidence="2">Uncharacterized protein</fullName>
    </submittedName>
</protein>
<accession>A0AAC8THY1</accession>
<keyword evidence="1" id="KW-1133">Transmembrane helix</keyword>
<dbReference type="Proteomes" id="UP000035579">
    <property type="component" value="Chromosome"/>
</dbReference>
<evidence type="ECO:0000313" key="2">
    <source>
        <dbReference type="EMBL" id="AKJ06330.1"/>
    </source>
</evidence>
<name>A0AAC8THY1_9BACT</name>